<name>A0ABD1ZC08_9MARC</name>
<evidence type="ECO:0000313" key="2">
    <source>
        <dbReference type="Proteomes" id="UP001605036"/>
    </source>
</evidence>
<protein>
    <submittedName>
        <fullName evidence="1">Uncharacterized protein</fullName>
    </submittedName>
</protein>
<proteinExistence type="predicted"/>
<comment type="caution">
    <text evidence="1">The sequence shown here is derived from an EMBL/GenBank/DDBJ whole genome shotgun (WGS) entry which is preliminary data.</text>
</comment>
<dbReference type="EMBL" id="JBHFFA010000002">
    <property type="protein sequence ID" value="KAL2645345.1"/>
    <property type="molecule type" value="Genomic_DNA"/>
</dbReference>
<keyword evidence="2" id="KW-1185">Reference proteome</keyword>
<gene>
    <name evidence="1" type="ORF">R1flu_012932</name>
</gene>
<sequence>MNTAEELDEQAGSLTASRNQLEQMAKAERFQAPRVLSVGLMIRMPGFTSENEPLHNFAVDTAATPGSSGVKFLWVLRVKAPHAVESVLPPEFQARMEASGRGFIEKGKSSDILPSGNSFPTVAGTPPWKASALAALSSLRL</sequence>
<reference evidence="1 2" key="1">
    <citation type="submission" date="2024-09" db="EMBL/GenBank/DDBJ databases">
        <title>Chromosome-scale assembly of Riccia fluitans.</title>
        <authorList>
            <person name="Paukszto L."/>
            <person name="Sawicki J."/>
            <person name="Karawczyk K."/>
            <person name="Piernik-Szablinska J."/>
            <person name="Szczecinska M."/>
            <person name="Mazdziarz M."/>
        </authorList>
    </citation>
    <scope>NUCLEOTIDE SEQUENCE [LARGE SCALE GENOMIC DNA]</scope>
    <source>
        <strain evidence="1">Rf_01</strain>
        <tissue evidence="1">Aerial parts of the thallus</tissue>
    </source>
</reference>
<dbReference type="Proteomes" id="UP001605036">
    <property type="component" value="Unassembled WGS sequence"/>
</dbReference>
<evidence type="ECO:0000313" key="1">
    <source>
        <dbReference type="EMBL" id="KAL2645345.1"/>
    </source>
</evidence>
<dbReference type="AlphaFoldDB" id="A0ABD1ZC08"/>
<accession>A0ABD1ZC08</accession>
<organism evidence="1 2">
    <name type="scientific">Riccia fluitans</name>
    <dbReference type="NCBI Taxonomy" id="41844"/>
    <lineage>
        <taxon>Eukaryota</taxon>
        <taxon>Viridiplantae</taxon>
        <taxon>Streptophyta</taxon>
        <taxon>Embryophyta</taxon>
        <taxon>Marchantiophyta</taxon>
        <taxon>Marchantiopsida</taxon>
        <taxon>Marchantiidae</taxon>
        <taxon>Marchantiales</taxon>
        <taxon>Ricciaceae</taxon>
        <taxon>Riccia</taxon>
    </lineage>
</organism>